<gene>
    <name evidence="7" type="ORF">SAMN02910344_00643</name>
</gene>
<dbReference type="AlphaFoldDB" id="A0A662ZH19"/>
<evidence type="ECO:0000256" key="6">
    <source>
        <dbReference type="RuleBase" id="RU363041"/>
    </source>
</evidence>
<feature type="transmembrane region" description="Helical" evidence="6">
    <location>
        <begin position="58"/>
        <end position="78"/>
    </location>
</feature>
<dbReference type="PANTHER" id="PTHR43483">
    <property type="entry name" value="MEMBRANE TRANSPORTER PROTEIN HI_0806-RELATED"/>
    <property type="match status" value="1"/>
</dbReference>
<dbReference type="PANTHER" id="PTHR43483:SF3">
    <property type="entry name" value="MEMBRANE TRANSPORTER PROTEIN HI_0806-RELATED"/>
    <property type="match status" value="1"/>
</dbReference>
<evidence type="ECO:0000256" key="5">
    <source>
        <dbReference type="ARBA" id="ARBA00023136"/>
    </source>
</evidence>
<protein>
    <recommendedName>
        <fullName evidence="6">Probable membrane transporter protein</fullName>
    </recommendedName>
</protein>
<dbReference type="RefSeq" id="WP_031578341.1">
    <property type="nucleotide sequence ID" value="NZ_FOXF01000007.1"/>
</dbReference>
<comment type="similarity">
    <text evidence="2 6">Belongs to the 4-toluene sulfonate uptake permease (TSUP) (TC 2.A.102) family.</text>
</comment>
<feature type="transmembrane region" description="Helical" evidence="6">
    <location>
        <begin position="115"/>
        <end position="135"/>
    </location>
</feature>
<evidence type="ECO:0000256" key="2">
    <source>
        <dbReference type="ARBA" id="ARBA00009142"/>
    </source>
</evidence>
<feature type="transmembrane region" description="Helical" evidence="6">
    <location>
        <begin position="12"/>
        <end position="38"/>
    </location>
</feature>
<dbReference type="OrthoDB" id="457670at2"/>
<evidence type="ECO:0000313" key="7">
    <source>
        <dbReference type="EMBL" id="SFP17648.1"/>
    </source>
</evidence>
<name>A0A662ZH19_9GAMM</name>
<evidence type="ECO:0000256" key="3">
    <source>
        <dbReference type="ARBA" id="ARBA00022692"/>
    </source>
</evidence>
<comment type="subcellular location">
    <subcellularLocation>
        <location evidence="6">Cell membrane</location>
        <topology evidence="6">Multi-pass membrane protein</topology>
    </subcellularLocation>
    <subcellularLocation>
        <location evidence="1">Membrane</location>
        <topology evidence="1">Multi-pass membrane protein</topology>
    </subcellularLocation>
</comment>
<keyword evidence="8" id="KW-1185">Reference proteome</keyword>
<dbReference type="InterPro" id="IPR002781">
    <property type="entry name" value="TM_pro_TauE-like"/>
</dbReference>
<feature type="transmembrane region" description="Helical" evidence="6">
    <location>
        <begin position="90"/>
        <end position="109"/>
    </location>
</feature>
<evidence type="ECO:0000256" key="1">
    <source>
        <dbReference type="ARBA" id="ARBA00004141"/>
    </source>
</evidence>
<evidence type="ECO:0000256" key="4">
    <source>
        <dbReference type="ARBA" id="ARBA00022989"/>
    </source>
</evidence>
<accession>A0A662ZH19</accession>
<dbReference type="Pfam" id="PF01925">
    <property type="entry name" value="TauE"/>
    <property type="match status" value="1"/>
</dbReference>
<sequence>MSSIEPYQLLQIFLIFCVSGTFAGTLAGLLGIGGGIIFVPVYHYSFIYFFNMDPGDAIITATTTSLFTMIPTSLSSCLSHLRRNNIDKQLFIRWLPFMIVGVLLGTVFARLYGGLWLSTLFGCILLFAAVNMIILSKLPPRFENLPKPPLQYCMPTAIACLSSMLGIGGGTLTVPTLSLFKYDTVKAIGTAAAIGTVICIPGALFILVREIIYPVEIANSPALTLGHIAFLAVLVVLPFSMLMAPVGVAINKRMSQSSLKLLYAALLIFTGIKMLLNGLGI</sequence>
<proteinExistence type="inferred from homology"/>
<organism evidence="7 8">
    <name type="scientific">Ruminobacter amylophilus</name>
    <dbReference type="NCBI Taxonomy" id="867"/>
    <lineage>
        <taxon>Bacteria</taxon>
        <taxon>Pseudomonadati</taxon>
        <taxon>Pseudomonadota</taxon>
        <taxon>Gammaproteobacteria</taxon>
        <taxon>Aeromonadales</taxon>
        <taxon>Succinivibrionaceae</taxon>
        <taxon>Ruminobacter</taxon>
    </lineage>
</organism>
<evidence type="ECO:0000313" key="8">
    <source>
        <dbReference type="Proteomes" id="UP000243745"/>
    </source>
</evidence>
<dbReference type="Proteomes" id="UP000243745">
    <property type="component" value="Unassembled WGS sequence"/>
</dbReference>
<dbReference type="GO" id="GO:0005886">
    <property type="term" value="C:plasma membrane"/>
    <property type="evidence" value="ECO:0007669"/>
    <property type="project" value="UniProtKB-SubCell"/>
</dbReference>
<feature type="transmembrane region" description="Helical" evidence="6">
    <location>
        <begin position="228"/>
        <end position="250"/>
    </location>
</feature>
<reference evidence="7 8" key="1">
    <citation type="submission" date="2016-10" db="EMBL/GenBank/DDBJ databases">
        <authorList>
            <person name="Varghese N."/>
            <person name="Submissions S."/>
        </authorList>
    </citation>
    <scope>NUCLEOTIDE SEQUENCE [LARGE SCALE GENOMIC DNA]</scope>
    <source>
        <strain evidence="7 8">DSM 1361</strain>
    </source>
</reference>
<feature type="transmembrane region" description="Helical" evidence="6">
    <location>
        <begin position="187"/>
        <end position="208"/>
    </location>
</feature>
<keyword evidence="3 6" id="KW-0812">Transmembrane</keyword>
<keyword evidence="6" id="KW-1003">Cell membrane</keyword>
<keyword evidence="4 6" id="KW-1133">Transmembrane helix</keyword>
<keyword evidence="5 6" id="KW-0472">Membrane</keyword>
<dbReference type="EMBL" id="FOXF01000007">
    <property type="protein sequence ID" value="SFP17648.1"/>
    <property type="molecule type" value="Genomic_DNA"/>
</dbReference>
<feature type="transmembrane region" description="Helical" evidence="6">
    <location>
        <begin position="262"/>
        <end position="280"/>
    </location>
</feature>